<evidence type="ECO:0000313" key="2">
    <source>
        <dbReference type="Proteomes" id="UP000016660"/>
    </source>
</evidence>
<keyword evidence="2" id="KW-1185">Reference proteome</keyword>
<name>A0ABP2Y712_9BACT</name>
<dbReference type="EMBL" id="AWUY01000298">
    <property type="protein sequence ID" value="ERJ70997.1"/>
    <property type="molecule type" value="Genomic_DNA"/>
</dbReference>
<evidence type="ECO:0000313" key="1">
    <source>
        <dbReference type="EMBL" id="ERJ70997.1"/>
    </source>
</evidence>
<comment type="caution">
    <text evidence="1">The sequence shown here is derived from an EMBL/GenBank/DDBJ whole genome shotgun (WGS) entry which is preliminary data.</text>
</comment>
<dbReference type="Proteomes" id="UP000016660">
    <property type="component" value="Unassembled WGS sequence"/>
</dbReference>
<proteinExistence type="predicted"/>
<protein>
    <submittedName>
        <fullName evidence="1">Uncharacterized protein</fullName>
    </submittedName>
</protein>
<gene>
    <name evidence="1" type="ORF">HMPREF0653_02624</name>
</gene>
<reference evidence="1 2" key="1">
    <citation type="submission" date="2013-06" db="EMBL/GenBank/DDBJ databases">
        <authorList>
            <person name="Weinstock G."/>
            <person name="Sodergren E."/>
            <person name="Lobos E.A."/>
            <person name="Fulton L."/>
            <person name="Fulton R."/>
            <person name="Courtney L."/>
            <person name="Fronick C."/>
            <person name="O'Laughlin M."/>
            <person name="Godfrey J."/>
            <person name="Wilson R.M."/>
            <person name="Miner T."/>
            <person name="Farmer C."/>
            <person name="Delehaunty K."/>
            <person name="Cordes M."/>
            <person name="Minx P."/>
            <person name="Tomlinson C."/>
            <person name="Chen J."/>
            <person name="Wollam A."/>
            <person name="Pepin K.H."/>
            <person name="Bhonagiri V."/>
            <person name="Zhang X."/>
            <person name="Warren W."/>
            <person name="Mitreva M."/>
            <person name="Mardis E.R."/>
            <person name="Wilson R.K."/>
        </authorList>
    </citation>
    <scope>NUCLEOTIDE SEQUENCE [LARGE SCALE GENOMIC DNA]</scope>
    <source>
        <strain evidence="1 2">ATCC 29426</strain>
    </source>
</reference>
<accession>A0ABP2Y712</accession>
<organism evidence="1 2">
    <name type="scientific">Prevotella disiens JCM 6334 = ATCC 29426</name>
    <dbReference type="NCBI Taxonomy" id="1235811"/>
    <lineage>
        <taxon>Bacteria</taxon>
        <taxon>Pseudomonadati</taxon>
        <taxon>Bacteroidota</taxon>
        <taxon>Bacteroidia</taxon>
        <taxon>Bacteroidales</taxon>
        <taxon>Prevotellaceae</taxon>
        <taxon>Prevotella</taxon>
    </lineage>
</organism>
<sequence length="62" mass="7311">MQIDSWWGRWELADGNSRTSLKGLTSRTQQLMVGWWLNGATNKKTPFSTQLWGREFFIFQLC</sequence>